<sequence>MLGTPKPASSILFLSFFLGKIGKHSVVSAVLPDSEYGTDSAAGCKRHAAQLSKHQNWFNVNGLKAQYEEEGHQLEEAINKILKKNQRLRQKYKRPDPRSDRLYKAEVTHPPDSDMTCAAVCRDDPSKLIVRHERTESEDNPKIHYGLIASANQLMKDALIRDALAQEKDVLCFEMEAAGLMNHFPCLVIRGICDYSDSHKNKEWQGYAAMAAAAYAKDILCQLPPTRVEAEKRINDILSSVTESMSKVQVTTQDTNIIVKKLCTEYMRDKIERWLSPPDPSADYNKALQQRHKDSGLWFLHGDVFAKWKKRPNSFLWLHGIPGCRKTILSSAIIQDLEETTYQPVLYFYFNFNDISKQSLDSMIRSLISQLYNKQEDIREQLNSLFSSCEDGRRQPTTESLNISLRQMIQQVGEVWIVLDALDECNTRKETEALLLWIKCILDSELRNVHLIVTSRPEQDIESAISEWARTEDMIAIQKAFVTNDIREYVRTKIREDEGLKRWRSIPEVQDEIENRLMEKADGMFRWAACQVEALKSCLDYPELREALASLPDTLDETYARILNSIPRGHKQKAIRILQFLSFSNRSLLIEEAVDAIAVDPEGVPRFDPKNRMPVPREISRYCSSLVVVVNRKKHWYDQNDQDIPVQRIREIFPLAQYCAEYWMHHAAIGEGRDKVLQRLIMEFFSLQ</sequence>
<dbReference type="Proteomes" id="UP000053958">
    <property type="component" value="Unassembled WGS sequence"/>
</dbReference>
<dbReference type="SUPFAM" id="SSF52540">
    <property type="entry name" value="P-loop containing nucleoside triphosphate hydrolases"/>
    <property type="match status" value="1"/>
</dbReference>
<evidence type="ECO:0000313" key="5">
    <source>
        <dbReference type="Proteomes" id="UP000053958"/>
    </source>
</evidence>
<dbReference type="InterPro" id="IPR056884">
    <property type="entry name" value="NPHP3-like_N"/>
</dbReference>
<evidence type="ECO:0000313" key="4">
    <source>
        <dbReference type="EMBL" id="KKA19770.1"/>
    </source>
</evidence>
<dbReference type="InterPro" id="IPR027417">
    <property type="entry name" value="P-loop_NTPase"/>
</dbReference>
<organism evidence="4 5">
    <name type="scientific">Rasamsonia emersonii (strain ATCC 16479 / CBS 393.64 / IMI 116815)</name>
    <dbReference type="NCBI Taxonomy" id="1408163"/>
    <lineage>
        <taxon>Eukaryota</taxon>
        <taxon>Fungi</taxon>
        <taxon>Dikarya</taxon>
        <taxon>Ascomycota</taxon>
        <taxon>Pezizomycotina</taxon>
        <taxon>Eurotiomycetes</taxon>
        <taxon>Eurotiomycetidae</taxon>
        <taxon>Eurotiales</taxon>
        <taxon>Trichocomaceae</taxon>
        <taxon>Rasamsonia</taxon>
    </lineage>
</organism>
<dbReference type="RefSeq" id="XP_013326382.1">
    <property type="nucleotide sequence ID" value="XM_013470928.1"/>
</dbReference>
<name>A0A0F4YNV8_RASE3</name>
<keyword evidence="5" id="KW-1185">Reference proteome</keyword>
<dbReference type="Pfam" id="PF24883">
    <property type="entry name" value="NPHP3_N"/>
    <property type="match status" value="1"/>
</dbReference>
<feature type="domain" description="Nephrocystin 3-like N-terminal" evidence="3">
    <location>
        <begin position="295"/>
        <end position="456"/>
    </location>
</feature>
<evidence type="ECO:0000256" key="2">
    <source>
        <dbReference type="SAM" id="Coils"/>
    </source>
</evidence>
<evidence type="ECO:0000256" key="1">
    <source>
        <dbReference type="ARBA" id="ARBA00022737"/>
    </source>
</evidence>
<feature type="coiled-coil region" evidence="2">
    <location>
        <begin position="60"/>
        <end position="91"/>
    </location>
</feature>
<evidence type="ECO:0000259" key="3">
    <source>
        <dbReference type="Pfam" id="PF24883"/>
    </source>
</evidence>
<dbReference type="Gene3D" id="3.40.50.300">
    <property type="entry name" value="P-loop containing nucleotide triphosphate hydrolases"/>
    <property type="match status" value="1"/>
</dbReference>
<keyword evidence="2" id="KW-0175">Coiled coil</keyword>
<dbReference type="GeneID" id="25318547"/>
<protein>
    <recommendedName>
        <fullName evidence="3">Nephrocystin 3-like N-terminal domain-containing protein</fullName>
    </recommendedName>
</protein>
<comment type="caution">
    <text evidence="4">The sequence shown here is derived from an EMBL/GenBank/DDBJ whole genome shotgun (WGS) entry which is preliminary data.</text>
</comment>
<dbReference type="Gene3D" id="3.40.50.1580">
    <property type="entry name" value="Nucleoside phosphorylase domain"/>
    <property type="match status" value="1"/>
</dbReference>
<dbReference type="SUPFAM" id="SSF53167">
    <property type="entry name" value="Purine and uridine phosphorylases"/>
    <property type="match status" value="1"/>
</dbReference>
<dbReference type="GO" id="GO:0009116">
    <property type="term" value="P:nucleoside metabolic process"/>
    <property type="evidence" value="ECO:0007669"/>
    <property type="project" value="InterPro"/>
</dbReference>
<dbReference type="InterPro" id="IPR035994">
    <property type="entry name" value="Nucleoside_phosphorylase_sf"/>
</dbReference>
<gene>
    <name evidence="4" type="ORF">T310_6236</name>
</gene>
<accession>A0A0F4YNV8</accession>
<dbReference type="GO" id="GO:0003824">
    <property type="term" value="F:catalytic activity"/>
    <property type="evidence" value="ECO:0007669"/>
    <property type="project" value="InterPro"/>
</dbReference>
<dbReference type="AlphaFoldDB" id="A0A0F4YNV8"/>
<dbReference type="STRING" id="1408163.A0A0F4YNV8"/>
<dbReference type="PANTHER" id="PTHR10039">
    <property type="entry name" value="AMELOGENIN"/>
    <property type="match status" value="1"/>
</dbReference>
<dbReference type="OrthoDB" id="4772757at2759"/>
<reference evidence="4 5" key="1">
    <citation type="submission" date="2015-04" db="EMBL/GenBank/DDBJ databases">
        <authorList>
            <person name="Heijne W.H."/>
            <person name="Fedorova N.D."/>
            <person name="Nierman W.C."/>
            <person name="Vollebregt A.W."/>
            <person name="Zhao Z."/>
            <person name="Wu L."/>
            <person name="Kumar M."/>
            <person name="Stam H."/>
            <person name="van den Berg M.A."/>
            <person name="Pel H.J."/>
        </authorList>
    </citation>
    <scope>NUCLEOTIDE SEQUENCE [LARGE SCALE GENOMIC DNA]</scope>
    <source>
        <strain evidence="4 5">CBS 393.64</strain>
    </source>
</reference>
<dbReference type="EMBL" id="LASV01000319">
    <property type="protein sequence ID" value="KKA19770.1"/>
    <property type="molecule type" value="Genomic_DNA"/>
</dbReference>
<dbReference type="PANTHER" id="PTHR10039:SF16">
    <property type="entry name" value="GPI INOSITOL-DEACYLASE"/>
    <property type="match status" value="1"/>
</dbReference>
<keyword evidence="1" id="KW-0677">Repeat</keyword>
<proteinExistence type="predicted"/>